<keyword evidence="6 9" id="KW-0862">Zinc</keyword>
<keyword evidence="7 9" id="KW-0346">Stress response</keyword>
<dbReference type="SMART" id="SM00271">
    <property type="entry name" value="DnaJ"/>
    <property type="match status" value="1"/>
</dbReference>
<dbReference type="Proteomes" id="UP001235760">
    <property type="component" value="Unassembled WGS sequence"/>
</dbReference>
<evidence type="ECO:0000259" key="13">
    <source>
        <dbReference type="PROSITE" id="PS51188"/>
    </source>
</evidence>
<comment type="domain">
    <text evidence="9">The J domain is necessary and sufficient to stimulate DnaK ATPase activity. Zinc center 1 plays an important role in the autonomous, DnaK-independent chaperone activity of DnaJ. Zinc center 2 is essential for interaction with DnaK and for DnaJ activity.</text>
</comment>
<dbReference type="PROSITE" id="PS50076">
    <property type="entry name" value="DNAJ_2"/>
    <property type="match status" value="1"/>
</dbReference>
<reference evidence="14 15" key="1">
    <citation type="submission" date="2023-08" db="EMBL/GenBank/DDBJ databases">
        <authorList>
            <person name="Roldan D.M."/>
            <person name="Menes R.J."/>
        </authorList>
    </citation>
    <scope>NUCLEOTIDE SEQUENCE [LARGE SCALE GENOMIC DNA]</scope>
    <source>
        <strain evidence="14 15">CCM 2812</strain>
    </source>
</reference>
<feature type="binding site" evidence="9">
    <location>
        <position position="157"/>
    </location>
    <ligand>
        <name>Zn(2+)</name>
        <dbReference type="ChEBI" id="CHEBI:29105"/>
        <label>1</label>
    </ligand>
</feature>
<feature type="binding site" evidence="9">
    <location>
        <position position="207"/>
    </location>
    <ligand>
        <name>Zn(2+)</name>
        <dbReference type="ChEBI" id="CHEBI:29105"/>
        <label>1</label>
    </ligand>
</feature>
<protein>
    <recommendedName>
        <fullName evidence="9">Chaperone protein DnaJ</fullName>
    </recommendedName>
</protein>
<dbReference type="NCBIfam" id="TIGR02349">
    <property type="entry name" value="DnaJ_bact"/>
    <property type="match status" value="1"/>
</dbReference>
<evidence type="ECO:0000256" key="2">
    <source>
        <dbReference type="ARBA" id="ARBA00022705"/>
    </source>
</evidence>
<comment type="subcellular location">
    <subcellularLocation>
        <location evidence="9">Cytoplasm</location>
    </subcellularLocation>
</comment>
<evidence type="ECO:0000313" key="15">
    <source>
        <dbReference type="Proteomes" id="UP001235760"/>
    </source>
</evidence>
<dbReference type="Gene3D" id="2.10.230.10">
    <property type="entry name" value="Heat shock protein DnaJ, cysteine-rich domain"/>
    <property type="match status" value="1"/>
</dbReference>
<dbReference type="NCBIfam" id="NF008035">
    <property type="entry name" value="PRK10767.1"/>
    <property type="match status" value="1"/>
</dbReference>
<dbReference type="InterPro" id="IPR036410">
    <property type="entry name" value="HSP_DnaJ_Cys-rich_dom_sf"/>
</dbReference>
<dbReference type="InterPro" id="IPR001305">
    <property type="entry name" value="HSP_DnaJ_Cys-rich_dom"/>
</dbReference>
<dbReference type="Gene3D" id="1.10.287.110">
    <property type="entry name" value="DnaJ domain"/>
    <property type="match status" value="1"/>
</dbReference>
<feature type="region of interest" description="Disordered" evidence="11">
    <location>
        <begin position="357"/>
        <end position="381"/>
    </location>
</feature>
<keyword evidence="5 9" id="KW-0863">Zinc-finger</keyword>
<dbReference type="PANTHER" id="PTHR43096">
    <property type="entry name" value="DNAJ HOMOLOG 1, MITOCHONDRIAL-RELATED"/>
    <property type="match status" value="1"/>
</dbReference>
<feature type="domain" description="J" evidence="12">
    <location>
        <begin position="5"/>
        <end position="72"/>
    </location>
</feature>
<evidence type="ECO:0000256" key="5">
    <source>
        <dbReference type="ARBA" id="ARBA00022771"/>
    </source>
</evidence>
<dbReference type="SUPFAM" id="SSF57938">
    <property type="entry name" value="DnaJ/Hsp40 cysteine-rich domain"/>
    <property type="match status" value="1"/>
</dbReference>
<evidence type="ECO:0000256" key="11">
    <source>
        <dbReference type="SAM" id="MobiDB-lite"/>
    </source>
</evidence>
<dbReference type="RefSeq" id="WP_305747784.1">
    <property type="nucleotide sequence ID" value="NZ_JAUZEE010000001.1"/>
</dbReference>
<dbReference type="InterPro" id="IPR001623">
    <property type="entry name" value="DnaJ_domain"/>
</dbReference>
<feature type="repeat" description="CXXCXGXG motif" evidence="9">
    <location>
        <begin position="154"/>
        <end position="161"/>
    </location>
</feature>
<evidence type="ECO:0000256" key="3">
    <source>
        <dbReference type="ARBA" id="ARBA00022723"/>
    </source>
</evidence>
<dbReference type="Pfam" id="PF00226">
    <property type="entry name" value="DnaJ"/>
    <property type="match status" value="1"/>
</dbReference>
<dbReference type="InterPro" id="IPR002939">
    <property type="entry name" value="DnaJ_C"/>
</dbReference>
<keyword evidence="4 9" id="KW-0677">Repeat</keyword>
<keyword evidence="1 9" id="KW-0963">Cytoplasm</keyword>
<accession>A0ABT9FYB3</accession>
<sequence>MAKRDYYEVLGLAKNATEDEIKKAYRKLAMKFHPDRNQGDGAKEAEEKFKEVKEAYEMLSDAQKRQAYDQFGHAGVDPNAGGAGFRPGQEGYGGFAEAFGDIFGDIFGQQGGGGRRGGQQVYRGADLSYAMEITLEEAAHGKESQIRIPTWEECDTCHGSGAKPGTSAKTCTTCHGSGTVHMRQGFFSIQQTCPHCHGSGKIIPDPCTTCNGAGKLKKQKTLEVKIPAGINEGQRIALRGHGEPGTHGGPAGDLYVEIRIKQHEIFERDGDDLHCTVPVPLTTVALGGSIEVPTLNGSAEIELPEGTQHGKTFRLRGKGIKGIRSSYPGDLYCHISVETPVKLTEHQRKLLKELDDSFRKGGDKHSPNAKSWTDRVKDLFK</sequence>
<evidence type="ECO:0000256" key="6">
    <source>
        <dbReference type="ARBA" id="ARBA00022833"/>
    </source>
</evidence>
<dbReference type="Pfam" id="PF01556">
    <property type="entry name" value="DnaJ_C"/>
    <property type="match status" value="1"/>
</dbReference>
<dbReference type="EMBL" id="JAUZEE010000001">
    <property type="protein sequence ID" value="MDP4299221.1"/>
    <property type="molecule type" value="Genomic_DNA"/>
</dbReference>
<dbReference type="Gene3D" id="2.60.260.20">
    <property type="entry name" value="Urease metallochaperone UreE, N-terminal domain"/>
    <property type="match status" value="2"/>
</dbReference>
<feature type="binding site" evidence="9">
    <location>
        <position position="174"/>
    </location>
    <ligand>
        <name>Zn(2+)</name>
        <dbReference type="ChEBI" id="CHEBI:29105"/>
        <label>2</label>
    </ligand>
</feature>
<evidence type="ECO:0000256" key="9">
    <source>
        <dbReference type="HAMAP-Rule" id="MF_01152"/>
    </source>
</evidence>
<feature type="binding site" evidence="9">
    <location>
        <position position="154"/>
    </location>
    <ligand>
        <name>Zn(2+)</name>
        <dbReference type="ChEBI" id="CHEBI:29105"/>
        <label>1</label>
    </ligand>
</feature>
<organism evidence="14 15">
    <name type="scientific">Leptothrix discophora</name>
    <dbReference type="NCBI Taxonomy" id="89"/>
    <lineage>
        <taxon>Bacteria</taxon>
        <taxon>Pseudomonadati</taxon>
        <taxon>Pseudomonadota</taxon>
        <taxon>Betaproteobacteria</taxon>
        <taxon>Burkholderiales</taxon>
        <taxon>Sphaerotilaceae</taxon>
        <taxon>Leptothrix</taxon>
    </lineage>
</organism>
<name>A0ABT9FYB3_LEPDI</name>
<comment type="cofactor">
    <cofactor evidence="9">
        <name>Zn(2+)</name>
        <dbReference type="ChEBI" id="CHEBI:29105"/>
    </cofactor>
    <text evidence="9">Binds 2 Zn(2+) ions per monomer.</text>
</comment>
<comment type="caution">
    <text evidence="14">The sequence shown here is derived from an EMBL/GenBank/DDBJ whole genome shotgun (WGS) entry which is preliminary data.</text>
</comment>
<dbReference type="PROSITE" id="PS51188">
    <property type="entry name" value="ZF_CR"/>
    <property type="match status" value="1"/>
</dbReference>
<feature type="binding site" evidence="9">
    <location>
        <position position="196"/>
    </location>
    <ligand>
        <name>Zn(2+)</name>
        <dbReference type="ChEBI" id="CHEBI:29105"/>
        <label>2</label>
    </ligand>
</feature>
<dbReference type="Pfam" id="PF00684">
    <property type="entry name" value="DnaJ_CXXCXGXG"/>
    <property type="match status" value="1"/>
</dbReference>
<feature type="zinc finger region" description="CR-type" evidence="10">
    <location>
        <begin position="141"/>
        <end position="219"/>
    </location>
</feature>
<comment type="similarity">
    <text evidence="9">Belongs to the DnaJ family.</text>
</comment>
<dbReference type="GO" id="GO:0016491">
    <property type="term" value="F:oxidoreductase activity"/>
    <property type="evidence" value="ECO:0007669"/>
    <property type="project" value="UniProtKB-KW"/>
</dbReference>
<feature type="repeat" description="CXXCXGXG motif" evidence="9">
    <location>
        <begin position="207"/>
        <end position="214"/>
    </location>
</feature>
<evidence type="ECO:0000256" key="1">
    <source>
        <dbReference type="ARBA" id="ARBA00022490"/>
    </source>
</evidence>
<dbReference type="SUPFAM" id="SSF49493">
    <property type="entry name" value="HSP40/DnaJ peptide-binding domain"/>
    <property type="match status" value="2"/>
</dbReference>
<feature type="domain" description="CR-type" evidence="13">
    <location>
        <begin position="141"/>
        <end position="219"/>
    </location>
</feature>
<keyword evidence="8 9" id="KW-0143">Chaperone</keyword>
<keyword evidence="14" id="KW-0560">Oxidoreductase</keyword>
<evidence type="ECO:0000256" key="7">
    <source>
        <dbReference type="ARBA" id="ARBA00023016"/>
    </source>
</evidence>
<dbReference type="PANTHER" id="PTHR43096:SF48">
    <property type="entry name" value="CHAPERONE PROTEIN DNAJ"/>
    <property type="match status" value="1"/>
</dbReference>
<dbReference type="CDD" id="cd06257">
    <property type="entry name" value="DnaJ"/>
    <property type="match status" value="1"/>
</dbReference>
<feature type="repeat" description="CXXCXGXG motif" evidence="9">
    <location>
        <begin position="171"/>
        <end position="178"/>
    </location>
</feature>
<evidence type="ECO:0000259" key="12">
    <source>
        <dbReference type="PROSITE" id="PS50076"/>
    </source>
</evidence>
<comment type="subunit">
    <text evidence="9">Homodimer.</text>
</comment>
<gene>
    <name evidence="9 14" type="primary">dnaJ</name>
    <name evidence="14" type="ORF">Q8X39_01100</name>
</gene>
<dbReference type="InterPro" id="IPR036869">
    <property type="entry name" value="J_dom_sf"/>
</dbReference>
<evidence type="ECO:0000256" key="4">
    <source>
        <dbReference type="ARBA" id="ARBA00022737"/>
    </source>
</evidence>
<dbReference type="InterPro" id="IPR018253">
    <property type="entry name" value="DnaJ_domain_CS"/>
</dbReference>
<evidence type="ECO:0000313" key="14">
    <source>
        <dbReference type="EMBL" id="MDP4299221.1"/>
    </source>
</evidence>
<keyword evidence="3 9" id="KW-0479">Metal-binding</keyword>
<keyword evidence="15" id="KW-1185">Reference proteome</keyword>
<dbReference type="PROSITE" id="PS00636">
    <property type="entry name" value="DNAJ_1"/>
    <property type="match status" value="1"/>
</dbReference>
<dbReference type="HAMAP" id="MF_01152">
    <property type="entry name" value="DnaJ"/>
    <property type="match status" value="1"/>
</dbReference>
<keyword evidence="2 9" id="KW-0235">DNA replication</keyword>
<dbReference type="SUPFAM" id="SSF46565">
    <property type="entry name" value="Chaperone J-domain"/>
    <property type="match status" value="1"/>
</dbReference>
<feature type="binding site" evidence="9">
    <location>
        <position position="193"/>
    </location>
    <ligand>
        <name>Zn(2+)</name>
        <dbReference type="ChEBI" id="CHEBI:29105"/>
        <label>2</label>
    </ligand>
</feature>
<feature type="binding site" evidence="9">
    <location>
        <position position="210"/>
    </location>
    <ligand>
        <name>Zn(2+)</name>
        <dbReference type="ChEBI" id="CHEBI:29105"/>
        <label>1</label>
    </ligand>
</feature>
<feature type="binding site" evidence="9">
    <location>
        <position position="171"/>
    </location>
    <ligand>
        <name>Zn(2+)</name>
        <dbReference type="ChEBI" id="CHEBI:29105"/>
        <label>2</label>
    </ligand>
</feature>
<dbReference type="InterPro" id="IPR012724">
    <property type="entry name" value="DnaJ"/>
</dbReference>
<dbReference type="CDD" id="cd10719">
    <property type="entry name" value="DnaJ_zf"/>
    <property type="match status" value="1"/>
</dbReference>
<dbReference type="CDD" id="cd10747">
    <property type="entry name" value="DnaJ_C"/>
    <property type="match status" value="1"/>
</dbReference>
<dbReference type="InterPro" id="IPR008971">
    <property type="entry name" value="HSP40/DnaJ_pept-bd"/>
</dbReference>
<comment type="function">
    <text evidence="9">Participates actively in the response to hyperosmotic and heat shock by preventing the aggregation of stress-denatured proteins and by disaggregating proteins, also in an autonomous, DnaK-independent fashion. Unfolded proteins bind initially to DnaJ; upon interaction with the DnaJ-bound protein, DnaK hydrolyzes its bound ATP, resulting in the formation of a stable complex. GrpE releases ADP from DnaK; ATP binding to DnaK triggers the release of the substrate protein, thus completing the reaction cycle. Several rounds of ATP-dependent interactions between DnaJ, DnaK and GrpE are required for fully efficient folding. Also involved, together with DnaK and GrpE, in the DNA replication of plasmids through activation of initiation proteins.</text>
</comment>
<proteinExistence type="inferred from homology"/>
<evidence type="ECO:0000256" key="8">
    <source>
        <dbReference type="ARBA" id="ARBA00023186"/>
    </source>
</evidence>
<feature type="repeat" description="CXXCXGXG motif" evidence="9">
    <location>
        <begin position="193"/>
        <end position="200"/>
    </location>
</feature>
<dbReference type="PRINTS" id="PR00625">
    <property type="entry name" value="JDOMAIN"/>
</dbReference>
<evidence type="ECO:0000256" key="10">
    <source>
        <dbReference type="PROSITE-ProRule" id="PRU00546"/>
    </source>
</evidence>